<gene>
    <name evidence="1" type="ORF">A2972_04740</name>
</gene>
<evidence type="ECO:0008006" key="3">
    <source>
        <dbReference type="Google" id="ProtNLM"/>
    </source>
</evidence>
<evidence type="ECO:0000313" key="2">
    <source>
        <dbReference type="Proteomes" id="UP000176822"/>
    </source>
</evidence>
<dbReference type="InterPro" id="IPR025101">
    <property type="entry name" value="DUF4012"/>
</dbReference>
<dbReference type="EMBL" id="MEXM01000007">
    <property type="protein sequence ID" value="OGD01665.1"/>
    <property type="molecule type" value="Genomic_DNA"/>
</dbReference>
<dbReference type="PROSITE" id="PS51257">
    <property type="entry name" value="PROKAR_LIPOPROTEIN"/>
    <property type="match status" value="1"/>
</dbReference>
<evidence type="ECO:0000313" key="1">
    <source>
        <dbReference type="EMBL" id="OGD01665.1"/>
    </source>
</evidence>
<proteinExistence type="predicted"/>
<protein>
    <recommendedName>
        <fullName evidence="3">DUF4012 domain-containing protein</fullName>
    </recommendedName>
</protein>
<reference evidence="1 2" key="1">
    <citation type="journal article" date="2016" name="Nat. Commun.">
        <title>Thousands of microbial genomes shed light on interconnected biogeochemical processes in an aquifer system.</title>
        <authorList>
            <person name="Anantharaman K."/>
            <person name="Brown C.T."/>
            <person name="Hug L.A."/>
            <person name="Sharon I."/>
            <person name="Castelle C.J."/>
            <person name="Probst A.J."/>
            <person name="Thomas B.C."/>
            <person name="Singh A."/>
            <person name="Wilkins M.J."/>
            <person name="Karaoz U."/>
            <person name="Brodie E.L."/>
            <person name="Williams K.H."/>
            <person name="Hubbard S.S."/>
            <person name="Banfield J.F."/>
        </authorList>
    </citation>
    <scope>NUCLEOTIDE SEQUENCE [LARGE SCALE GENOMIC DNA]</scope>
</reference>
<dbReference type="Pfam" id="PF13196">
    <property type="entry name" value="DUF4012"/>
    <property type="match status" value="1"/>
</dbReference>
<sequence length="480" mass="54584">MKRQWWWGISLAAAAFLITGGGCGSVVLKVMKGLSGENRVLSRYQWKAFRWCTNGLPLVNHLEKLTDDDTYILIFGNNTELRPTGGFMGSYAKITFKNGVMKEMRVHDIYQPDGQLPGHVEPPYPVQESFRQGWWKLRDANWKIDYRKAAQDIGWFLEQGGEERIDGIITVNLGTVNGLIGILEPVQVRTYDATVTRENFYQLAQSEAEVGFKPGSTQKRDFLGAAGVALWEKTKSAKPAEIFKIIKLIKSELDDGQVLVWIKDTEAQKEAELWKWGGDLGFRHGLDYLYIVETNLGANKANCCIQRKVNQEINNLSQSSSLRNTIKTEWANSGQYPSPRPPEFWGGDYFNYVRTVVPRNTGIKRIRIEDGVGERILRESVPADFASPNSLRQERSYDMYHTEDVEEDLKSVGFWVRVNAGSTASAELELESQAEDKNSYSVLVKRQPGIEGFDYQLTVNGKIEVRDRVERDREFTVALW</sequence>
<dbReference type="Proteomes" id="UP000176822">
    <property type="component" value="Unassembled WGS sequence"/>
</dbReference>
<dbReference type="AlphaFoldDB" id="A0A1F4Z5V9"/>
<name>A0A1F4Z5V9_9BACT</name>
<organism evidence="1 2">
    <name type="scientific">Candidatus Amesbacteria bacterium RIFCSPLOWO2_01_FULL_47_33</name>
    <dbReference type="NCBI Taxonomy" id="1797258"/>
    <lineage>
        <taxon>Bacteria</taxon>
        <taxon>Candidatus Amesiibacteriota</taxon>
    </lineage>
</organism>
<accession>A0A1F4Z5V9</accession>
<comment type="caution">
    <text evidence="1">The sequence shown here is derived from an EMBL/GenBank/DDBJ whole genome shotgun (WGS) entry which is preliminary data.</text>
</comment>